<name>A0A1N7SST5_9BURK</name>
<accession>A0A1N7SST5</accession>
<evidence type="ECO:0000313" key="1">
    <source>
        <dbReference type="EMBL" id="SIT50453.1"/>
    </source>
</evidence>
<dbReference type="Proteomes" id="UP000195569">
    <property type="component" value="Unassembled WGS sequence"/>
</dbReference>
<keyword evidence="2" id="KW-1185">Reference proteome</keyword>
<protein>
    <submittedName>
        <fullName evidence="1">Uncharacterized protein</fullName>
    </submittedName>
</protein>
<organism evidence="1 2">
    <name type="scientific">Paraburkholderia piptadeniae</name>
    <dbReference type="NCBI Taxonomy" id="1701573"/>
    <lineage>
        <taxon>Bacteria</taxon>
        <taxon>Pseudomonadati</taxon>
        <taxon>Pseudomonadota</taxon>
        <taxon>Betaproteobacteria</taxon>
        <taxon>Burkholderiales</taxon>
        <taxon>Burkholderiaceae</taxon>
        <taxon>Paraburkholderia</taxon>
    </lineage>
</organism>
<sequence length="115" mass="13393">MTEAETRGLFEVSGFRVERIYRLENQYWPLAPDYDQLRRESPWWLVKTPIGLIMVGWRKRVLSIDWEDTSIRAVVTEDDVTKDQTMVHAYSMAKAVEYLTGLRQALNGQAREATA</sequence>
<dbReference type="OrthoDB" id="9984305at2"/>
<dbReference type="EMBL" id="CYGY02000083">
    <property type="protein sequence ID" value="SIT50453.1"/>
    <property type="molecule type" value="Genomic_DNA"/>
</dbReference>
<reference evidence="1" key="1">
    <citation type="submission" date="2016-12" db="EMBL/GenBank/DDBJ databases">
        <authorList>
            <person name="Moulin L."/>
        </authorList>
    </citation>
    <scope>NUCLEOTIDE SEQUENCE [LARGE SCALE GENOMIC DNA]</scope>
    <source>
        <strain evidence="1">STM 7183</strain>
    </source>
</reference>
<proteinExistence type="predicted"/>
<dbReference type="AlphaFoldDB" id="A0A1N7SST5"/>
<dbReference type="RefSeq" id="WP_143811127.1">
    <property type="nucleotide sequence ID" value="NZ_CYGY02000083.1"/>
</dbReference>
<gene>
    <name evidence="1" type="ORF">BN2476_830024</name>
</gene>
<evidence type="ECO:0000313" key="2">
    <source>
        <dbReference type="Proteomes" id="UP000195569"/>
    </source>
</evidence>
<comment type="caution">
    <text evidence="1">The sequence shown here is derived from an EMBL/GenBank/DDBJ whole genome shotgun (WGS) entry which is preliminary data.</text>
</comment>